<comment type="caution">
    <text evidence="2">The sequence shown here is derived from an EMBL/GenBank/DDBJ whole genome shotgun (WGS) entry which is preliminary data.</text>
</comment>
<keyword evidence="3" id="KW-1185">Reference proteome</keyword>
<dbReference type="RefSeq" id="WP_386410158.1">
    <property type="nucleotide sequence ID" value="NZ_JBHTJH010000017.1"/>
</dbReference>
<gene>
    <name evidence="2" type="ORF">ACFQ1M_16315</name>
</gene>
<proteinExistence type="predicted"/>
<name>A0ABW3D159_9FLAO</name>
<feature type="coiled-coil region" evidence="1">
    <location>
        <begin position="15"/>
        <end position="86"/>
    </location>
</feature>
<evidence type="ECO:0000313" key="3">
    <source>
        <dbReference type="Proteomes" id="UP001596978"/>
    </source>
</evidence>
<dbReference type="EMBL" id="JBHTJH010000017">
    <property type="protein sequence ID" value="MFD0863781.1"/>
    <property type="molecule type" value="Genomic_DNA"/>
</dbReference>
<sequence>METTTVYNEDLHFEHVQWNKELAFWEDELKSFQNRLDELVQRWTDDRVLAELGQYQNQFIIHKEKIDELKEEIEAHELSIAEHLKKSENVIDRVHYRYHLAFRERMETQRDIYSDLKRRFFDFLSKYM</sequence>
<organism evidence="2 3">
    <name type="scientific">Sungkyunkwania multivorans</name>
    <dbReference type="NCBI Taxonomy" id="1173618"/>
    <lineage>
        <taxon>Bacteria</taxon>
        <taxon>Pseudomonadati</taxon>
        <taxon>Bacteroidota</taxon>
        <taxon>Flavobacteriia</taxon>
        <taxon>Flavobacteriales</taxon>
        <taxon>Flavobacteriaceae</taxon>
        <taxon>Sungkyunkwania</taxon>
    </lineage>
</organism>
<accession>A0ABW3D159</accession>
<evidence type="ECO:0000256" key="1">
    <source>
        <dbReference type="SAM" id="Coils"/>
    </source>
</evidence>
<protein>
    <submittedName>
        <fullName evidence="2">Uncharacterized protein</fullName>
    </submittedName>
</protein>
<keyword evidence="1" id="KW-0175">Coiled coil</keyword>
<evidence type="ECO:0000313" key="2">
    <source>
        <dbReference type="EMBL" id="MFD0863781.1"/>
    </source>
</evidence>
<reference evidence="3" key="1">
    <citation type="journal article" date="2019" name="Int. J. Syst. Evol. Microbiol.">
        <title>The Global Catalogue of Microorganisms (GCM) 10K type strain sequencing project: providing services to taxonomists for standard genome sequencing and annotation.</title>
        <authorList>
            <consortium name="The Broad Institute Genomics Platform"/>
            <consortium name="The Broad Institute Genome Sequencing Center for Infectious Disease"/>
            <person name="Wu L."/>
            <person name="Ma J."/>
        </authorList>
    </citation>
    <scope>NUCLEOTIDE SEQUENCE [LARGE SCALE GENOMIC DNA]</scope>
    <source>
        <strain evidence="3">CCUG 62952</strain>
    </source>
</reference>
<dbReference type="Proteomes" id="UP001596978">
    <property type="component" value="Unassembled WGS sequence"/>
</dbReference>